<sequence length="116" mass="13619">MLMYRPCRETYEESLKDVAMFESVETMFYQIYEGDEFSVREVISKSILSLGDPIGDDDQIGWKDVKPVFLNLPGEEQKCIGYCTMEVDREFILRELAKTECWRITDMDIIRGIKKV</sequence>
<name>A0AAJ3F6Z6_MEDGN</name>
<organism evidence="1 2">
    <name type="scientific">Mediterraneibacter gnavus</name>
    <name type="common">Ruminococcus gnavus</name>
    <dbReference type="NCBI Taxonomy" id="33038"/>
    <lineage>
        <taxon>Bacteria</taxon>
        <taxon>Bacillati</taxon>
        <taxon>Bacillota</taxon>
        <taxon>Clostridia</taxon>
        <taxon>Lachnospirales</taxon>
        <taxon>Lachnospiraceae</taxon>
        <taxon>Mediterraneibacter</taxon>
    </lineage>
</organism>
<protein>
    <submittedName>
        <fullName evidence="1">Uncharacterized protein</fullName>
    </submittedName>
</protein>
<comment type="caution">
    <text evidence="1">The sequence shown here is derived from an EMBL/GenBank/DDBJ whole genome shotgun (WGS) entry which is preliminary data.</text>
</comment>
<dbReference type="AlphaFoldDB" id="A0AAJ3F6Z6"/>
<reference evidence="1" key="2">
    <citation type="submission" date="2020-02" db="EMBL/GenBank/DDBJ databases">
        <authorList>
            <person name="Littmann E."/>
            <person name="Sorbara M."/>
        </authorList>
    </citation>
    <scope>NUCLEOTIDE SEQUENCE</scope>
    <source>
        <strain evidence="1">MSK.22.53</strain>
    </source>
</reference>
<dbReference type="RefSeq" id="WP_118315586.1">
    <property type="nucleotide sequence ID" value="NZ_JAAIRM010000008.1"/>
</dbReference>
<proteinExistence type="predicted"/>
<accession>A0AAJ3F6Z6</accession>
<gene>
    <name evidence="1" type="ORF">G4958_06605</name>
</gene>
<dbReference type="Proteomes" id="UP001296643">
    <property type="component" value="Unassembled WGS sequence"/>
</dbReference>
<evidence type="ECO:0000313" key="2">
    <source>
        <dbReference type="Proteomes" id="UP001296643"/>
    </source>
</evidence>
<evidence type="ECO:0000313" key="1">
    <source>
        <dbReference type="EMBL" id="NSI19019.1"/>
    </source>
</evidence>
<dbReference type="EMBL" id="JAAIRM010000008">
    <property type="protein sequence ID" value="NSI19019.1"/>
    <property type="molecule type" value="Genomic_DNA"/>
</dbReference>
<reference evidence="1" key="1">
    <citation type="journal article" date="2020" name="Cell Host Microbe">
        <title>Functional and Genomic Variation between Human-Derived Isolates of Lachnospiraceae Reveals Inter- and Intra-Species Diversity.</title>
        <authorList>
            <person name="Sorbara M.T."/>
            <person name="Littmann E.R."/>
            <person name="Fontana E."/>
            <person name="Moody T.U."/>
            <person name="Kohout C.E."/>
            <person name="Gjonbalaj M."/>
            <person name="Eaton V."/>
            <person name="Seok R."/>
            <person name="Leiner I.M."/>
            <person name="Pamer E.G."/>
        </authorList>
    </citation>
    <scope>NUCLEOTIDE SEQUENCE</scope>
    <source>
        <strain evidence="1">MSK.22.53</strain>
    </source>
</reference>